<dbReference type="Proteomes" id="UP000193427">
    <property type="component" value="Chromosome"/>
</dbReference>
<accession>A0A1W6LAD0</accession>
<dbReference type="OrthoDB" id="8561678at2"/>
<protein>
    <submittedName>
        <fullName evidence="1">Uncharacterized protein</fullName>
    </submittedName>
</protein>
<gene>
    <name evidence="1" type="ORF">A4W93_15860</name>
</gene>
<keyword evidence="2" id="KW-1185">Reference proteome</keyword>
<name>A0A1W6LAD0_9BURK</name>
<dbReference type="STRING" id="946333.A4W93_15860"/>
<organism evidence="1 2">
    <name type="scientific">Piscinibacter gummiphilus</name>
    <dbReference type="NCBI Taxonomy" id="946333"/>
    <lineage>
        <taxon>Bacteria</taxon>
        <taxon>Pseudomonadati</taxon>
        <taxon>Pseudomonadota</taxon>
        <taxon>Betaproteobacteria</taxon>
        <taxon>Burkholderiales</taxon>
        <taxon>Sphaerotilaceae</taxon>
        <taxon>Piscinibacter</taxon>
    </lineage>
</organism>
<dbReference type="RefSeq" id="WP_085751543.1">
    <property type="nucleotide sequence ID" value="NZ_BSPR01000004.1"/>
</dbReference>
<reference evidence="1 2" key="1">
    <citation type="submission" date="2016-04" db="EMBL/GenBank/DDBJ databases">
        <title>Complete genome sequence of natural rubber-degrading, novel Gram-negative bacterium, Rhizobacter gummiphilus strain NS21.</title>
        <authorList>
            <person name="Tabata M."/>
            <person name="Kasai D."/>
            <person name="Fukuda M."/>
        </authorList>
    </citation>
    <scope>NUCLEOTIDE SEQUENCE [LARGE SCALE GENOMIC DNA]</scope>
    <source>
        <strain evidence="1 2">NS21</strain>
    </source>
</reference>
<dbReference type="EMBL" id="CP015118">
    <property type="protein sequence ID" value="ARN21255.1"/>
    <property type="molecule type" value="Genomic_DNA"/>
</dbReference>
<dbReference type="KEGG" id="rgu:A4W93_15860"/>
<proteinExistence type="predicted"/>
<evidence type="ECO:0000313" key="2">
    <source>
        <dbReference type="Proteomes" id="UP000193427"/>
    </source>
</evidence>
<sequence length="340" mass="35071">MQVSSTLQPTAVGAGRTTSASAVRATSVAPAARVQVEAAGSALSGGLRGWLPELNRSVAQAQQSREFLDGVAGQLQSLKAGLSASLAGRSAAGTRVEDTLSALESTWADRPAASGGALDPQLRYTGPATASRRFTVRGLDFPSLQQGDRETLALSVGPAGQRPMPVVIEPGLSERAIVQRLGQALSPARVSVQRDDEGQLTFAVPEDQWPAVRDTLAVKGGGKRFPTGQFHRIRAEPEADAVPVAGWKTGTVDERKATLQGVLGSLDRVRDAQSAVGRALANASAAVEATRPAQGAAWAATAAEAFEAAGADGGYATRAALVSAVDGLNRPRVQSVLRAR</sequence>
<dbReference type="AlphaFoldDB" id="A0A1W6LAD0"/>
<evidence type="ECO:0000313" key="1">
    <source>
        <dbReference type="EMBL" id="ARN21255.1"/>
    </source>
</evidence>